<protein>
    <submittedName>
        <fullName evidence="2">Uncharacterized protein</fullName>
    </submittedName>
</protein>
<accession>A0A439CPD9</accession>
<dbReference type="Proteomes" id="UP000286045">
    <property type="component" value="Unassembled WGS sequence"/>
</dbReference>
<feature type="region of interest" description="Disordered" evidence="1">
    <location>
        <begin position="317"/>
        <end position="356"/>
    </location>
</feature>
<feature type="compositionally biased region" description="Polar residues" evidence="1">
    <location>
        <begin position="10"/>
        <end position="24"/>
    </location>
</feature>
<proteinExistence type="predicted"/>
<keyword evidence="3" id="KW-1185">Reference proteome</keyword>
<evidence type="ECO:0000313" key="2">
    <source>
        <dbReference type="EMBL" id="RWA04028.1"/>
    </source>
</evidence>
<feature type="region of interest" description="Disordered" evidence="1">
    <location>
        <begin position="1"/>
        <end position="41"/>
    </location>
</feature>
<feature type="compositionally biased region" description="Basic and acidic residues" evidence="1">
    <location>
        <begin position="336"/>
        <end position="356"/>
    </location>
</feature>
<name>A0A439CPD9_9PEZI</name>
<dbReference type="EMBL" id="RYZI01000648">
    <property type="protein sequence ID" value="RWA04028.1"/>
    <property type="molecule type" value="Genomic_DNA"/>
</dbReference>
<feature type="compositionally biased region" description="Polar residues" evidence="1">
    <location>
        <begin position="201"/>
        <end position="221"/>
    </location>
</feature>
<reference evidence="2 3" key="1">
    <citation type="submission" date="2018-12" db="EMBL/GenBank/DDBJ databases">
        <title>Draft genome sequence of Xylaria grammica IHI A82.</title>
        <authorList>
            <person name="Buettner E."/>
            <person name="Kellner H."/>
        </authorList>
    </citation>
    <scope>NUCLEOTIDE SEQUENCE [LARGE SCALE GENOMIC DNA]</scope>
    <source>
        <strain evidence="2 3">IHI A82</strain>
    </source>
</reference>
<dbReference type="AlphaFoldDB" id="A0A439CPD9"/>
<organism evidence="2 3">
    <name type="scientific">Xylaria grammica</name>
    <dbReference type="NCBI Taxonomy" id="363999"/>
    <lineage>
        <taxon>Eukaryota</taxon>
        <taxon>Fungi</taxon>
        <taxon>Dikarya</taxon>
        <taxon>Ascomycota</taxon>
        <taxon>Pezizomycotina</taxon>
        <taxon>Sordariomycetes</taxon>
        <taxon>Xylariomycetidae</taxon>
        <taxon>Xylariales</taxon>
        <taxon>Xylariaceae</taxon>
        <taxon>Xylaria</taxon>
    </lineage>
</organism>
<gene>
    <name evidence="2" type="ORF">EKO27_g11075</name>
</gene>
<evidence type="ECO:0000313" key="3">
    <source>
        <dbReference type="Proteomes" id="UP000286045"/>
    </source>
</evidence>
<comment type="caution">
    <text evidence="2">The sequence shown here is derived from an EMBL/GenBank/DDBJ whole genome shotgun (WGS) entry which is preliminary data.</text>
</comment>
<sequence length="356" mass="38916">MASHVPAAASSDNTIAAPGTSGNAGPSRKTKAPHEYSTNPNTLRVRQRNARLTPYRRDVERARSNDLKAVSGAWKERMKTETFQAAPASQKKKILDNLEKEVMDRRRRKKIDAASKIFSLNQKYRPDEAALTPRSGHVSNTAAKSVSRMAPPGYIPYPTQPIPDLMEMPKNEASPPASLTTVAPAPGPVPVAAGSYAGDETVQSTSETPAPSVTSPRSSEASAAIEDLQKQREAEKRCREEDKKHYEKELLEIRGMVEGVFGQLQHITTFIRTIRASGYHYGPPAPHFPAFSHGLPLTQAPVPRPVPQLAPRFNQYMTDDVGYDNGYTPDDAGASQEKKDSKRSGTGHIKEPDSPL</sequence>
<evidence type="ECO:0000256" key="1">
    <source>
        <dbReference type="SAM" id="MobiDB-lite"/>
    </source>
</evidence>
<feature type="compositionally biased region" description="Basic and acidic residues" evidence="1">
    <location>
        <begin position="227"/>
        <end position="242"/>
    </location>
</feature>
<feature type="region of interest" description="Disordered" evidence="1">
    <location>
        <begin position="161"/>
        <end position="242"/>
    </location>
</feature>